<protein>
    <submittedName>
        <fullName evidence="2">Type 1 fimbrial protein</fullName>
    </submittedName>
</protein>
<keyword evidence="1" id="KW-0732">Signal</keyword>
<evidence type="ECO:0000256" key="1">
    <source>
        <dbReference type="ARBA" id="ARBA00022729"/>
    </source>
</evidence>
<gene>
    <name evidence="2" type="ORF">C4E15_21305</name>
</gene>
<organism evidence="2 3">
    <name type="scientific">Achromobacter spanius</name>
    <dbReference type="NCBI Taxonomy" id="217203"/>
    <lineage>
        <taxon>Bacteria</taxon>
        <taxon>Pseudomonadati</taxon>
        <taxon>Pseudomonadota</taxon>
        <taxon>Betaproteobacteria</taxon>
        <taxon>Burkholderiales</taxon>
        <taxon>Alcaligenaceae</taxon>
        <taxon>Achromobacter</taxon>
    </lineage>
</organism>
<dbReference type="Proteomes" id="UP000239990">
    <property type="component" value="Unassembled WGS sequence"/>
</dbReference>
<dbReference type="GO" id="GO:0009289">
    <property type="term" value="C:pilus"/>
    <property type="evidence" value="ECO:0007669"/>
    <property type="project" value="InterPro"/>
</dbReference>
<dbReference type="AlphaFoldDB" id="A0A2S5GMH6"/>
<evidence type="ECO:0000313" key="2">
    <source>
        <dbReference type="EMBL" id="PPA74282.1"/>
    </source>
</evidence>
<dbReference type="GO" id="GO:0043709">
    <property type="term" value="P:cell adhesion involved in single-species biofilm formation"/>
    <property type="evidence" value="ECO:0007669"/>
    <property type="project" value="TreeGrafter"/>
</dbReference>
<dbReference type="EMBL" id="PREU01000010">
    <property type="protein sequence ID" value="PPA74282.1"/>
    <property type="molecule type" value="Genomic_DNA"/>
</dbReference>
<reference evidence="2 3" key="1">
    <citation type="submission" date="2018-02" db="EMBL/GenBank/DDBJ databases">
        <title>Draft Genome of Achromobacter spanius stain 6.</title>
        <authorList>
            <person name="Gunasekera T.S."/>
            <person name="Radwan O."/>
            <person name="Ruiz O.N."/>
        </authorList>
    </citation>
    <scope>NUCLEOTIDE SEQUENCE [LARGE SCALE GENOMIC DNA]</scope>
    <source>
        <strain evidence="2 3">6</strain>
    </source>
</reference>
<dbReference type="InterPro" id="IPR008966">
    <property type="entry name" value="Adhesion_dom_sf"/>
</dbReference>
<accession>A0A2S5GMH6</accession>
<name>A0A2S5GMH6_9BURK</name>
<dbReference type="SUPFAM" id="SSF49401">
    <property type="entry name" value="Bacterial adhesins"/>
    <property type="match status" value="1"/>
</dbReference>
<comment type="caution">
    <text evidence="2">The sequence shown here is derived from an EMBL/GenBank/DDBJ whole genome shotgun (WGS) entry which is preliminary data.</text>
</comment>
<dbReference type="PANTHER" id="PTHR33420:SF3">
    <property type="entry name" value="FIMBRIAL SUBUNIT ELFA"/>
    <property type="match status" value="1"/>
</dbReference>
<dbReference type="Gene3D" id="2.60.40.1090">
    <property type="entry name" value="Fimbrial-type adhesion domain"/>
    <property type="match status" value="1"/>
</dbReference>
<dbReference type="InterPro" id="IPR050263">
    <property type="entry name" value="Bact_Fimbrial_Adh_Pro"/>
</dbReference>
<evidence type="ECO:0000313" key="3">
    <source>
        <dbReference type="Proteomes" id="UP000239990"/>
    </source>
</evidence>
<dbReference type="InterPro" id="IPR036937">
    <property type="entry name" value="Adhesion_dom_fimbrial_sf"/>
</dbReference>
<sequence length="202" mass="20952">MTLRGGPRARGLRALGTSQSESSVNKKIVAAGLAFSSLLLCGGALAADVKLVFEGYVSSSTCEIKDVGQGGVKQVNLKPVSVSALAKQNDVAARELITLNLTGCSGSKVTTRFNRDGNVDPTTGALINRAVASGNDTPSNAQVQLLNSKYQPINLFTNDGAESVNIAGNAATIEFYAQYLAATASTTPGPVQTEVLLDLIYE</sequence>
<dbReference type="OrthoDB" id="8666584at2"/>
<dbReference type="PANTHER" id="PTHR33420">
    <property type="entry name" value="FIMBRIAL SUBUNIT ELFA-RELATED"/>
    <property type="match status" value="1"/>
</dbReference>
<proteinExistence type="predicted"/>